<keyword evidence="4" id="KW-1185">Reference proteome</keyword>
<protein>
    <submittedName>
        <fullName evidence="3">Uncharacterized protein</fullName>
    </submittedName>
</protein>
<evidence type="ECO:0000256" key="2">
    <source>
        <dbReference type="ARBA" id="ARBA00022842"/>
    </source>
</evidence>
<organism evidence="3 4">
    <name type="scientific">Vanilla planifolia</name>
    <name type="common">Vanilla</name>
    <dbReference type="NCBI Taxonomy" id="51239"/>
    <lineage>
        <taxon>Eukaryota</taxon>
        <taxon>Viridiplantae</taxon>
        <taxon>Streptophyta</taxon>
        <taxon>Embryophyta</taxon>
        <taxon>Tracheophyta</taxon>
        <taxon>Spermatophyta</taxon>
        <taxon>Magnoliopsida</taxon>
        <taxon>Liliopsida</taxon>
        <taxon>Asparagales</taxon>
        <taxon>Orchidaceae</taxon>
        <taxon>Vanilloideae</taxon>
        <taxon>Vanilleae</taxon>
        <taxon>Vanilla</taxon>
    </lineage>
</organism>
<gene>
    <name evidence="3" type="ORF">HPP92_008163</name>
</gene>
<dbReference type="EMBL" id="JADCNL010000003">
    <property type="protein sequence ID" value="KAG0489352.1"/>
    <property type="molecule type" value="Genomic_DNA"/>
</dbReference>
<accession>A0A835V8H2</accession>
<reference evidence="3 4" key="1">
    <citation type="journal article" date="2020" name="Nat. Food">
        <title>A phased Vanilla planifolia genome enables genetic improvement of flavour and production.</title>
        <authorList>
            <person name="Hasing T."/>
            <person name="Tang H."/>
            <person name="Brym M."/>
            <person name="Khazi F."/>
            <person name="Huang T."/>
            <person name="Chambers A.H."/>
        </authorList>
    </citation>
    <scope>NUCLEOTIDE SEQUENCE [LARGE SCALE GENOMIC DNA]</scope>
    <source>
        <tissue evidence="3">Leaf</tissue>
    </source>
</reference>
<name>A0A835V8H2_VANPL</name>
<evidence type="ECO:0000256" key="1">
    <source>
        <dbReference type="ARBA" id="ARBA00022723"/>
    </source>
</evidence>
<comment type="caution">
    <text evidence="3">The sequence shown here is derived from an EMBL/GenBank/DDBJ whole genome shotgun (WGS) entry which is preliminary data.</text>
</comment>
<keyword evidence="1" id="KW-0479">Metal-binding</keyword>
<dbReference type="Pfam" id="PF03492">
    <property type="entry name" value="Methyltransf_7"/>
    <property type="match status" value="1"/>
</dbReference>
<dbReference type="InterPro" id="IPR005299">
    <property type="entry name" value="MeTrfase_7"/>
</dbReference>
<dbReference type="InterPro" id="IPR042086">
    <property type="entry name" value="MeTrfase_capping"/>
</dbReference>
<dbReference type="AlphaFoldDB" id="A0A835V8H2"/>
<dbReference type="GO" id="GO:0008168">
    <property type="term" value="F:methyltransferase activity"/>
    <property type="evidence" value="ECO:0007669"/>
    <property type="project" value="InterPro"/>
</dbReference>
<keyword evidence="2" id="KW-0460">Magnesium</keyword>
<dbReference type="Gene3D" id="1.10.1200.270">
    <property type="entry name" value="Methyltransferase, alpha-helical capping domain"/>
    <property type="match status" value="1"/>
</dbReference>
<evidence type="ECO:0000313" key="4">
    <source>
        <dbReference type="Proteomes" id="UP000636800"/>
    </source>
</evidence>
<dbReference type="InterPro" id="IPR029063">
    <property type="entry name" value="SAM-dependent_MTases_sf"/>
</dbReference>
<dbReference type="SUPFAM" id="SSF53335">
    <property type="entry name" value="S-adenosyl-L-methionine-dependent methyltransferases"/>
    <property type="match status" value="1"/>
</dbReference>
<dbReference type="Gene3D" id="3.40.50.150">
    <property type="entry name" value="Vaccinia Virus protein VP39"/>
    <property type="match status" value="1"/>
</dbReference>
<proteinExistence type="predicted"/>
<dbReference type="Proteomes" id="UP000636800">
    <property type="component" value="Chromosome 3"/>
</dbReference>
<sequence length="405" mass="46207">MQNAGCMKKTKHASILVGRPATTLHKIELAEKASFSEWNCSAQALNKVYVVWLNKLCRRGKEHAIIRTRPILEEAVGELCNTITVETLVIADLGCASGPNAFCVISEIIASVEGNYIRSGRCPPEIQYFLNDLPGNDFNSLFRSPYLHERRAWDQEGVGCFPLYVVGLPGSFYGRLFPLKSAHLFYSSYSLHWLSQVPQGLEDLESDMYVTEESSPLSWKIYLEQYERDFSRFLKLRSKELFFGGRMTLTSLGRRKPPTCGENTHFWRLLSDALRDMAFEGIIQWDKLKAFKLPHYVPLMEEVKAVVVKEGSLCIEKVHTFESNWDPLDESNEDFVLDEVSSGQDVAAMIRPVVEPLLTNHFGDGIIDDLFSRFAKNVARHMLKGKPKWMKENFCVIQCLKDLFN</sequence>
<dbReference type="PANTHER" id="PTHR31009">
    <property type="entry name" value="S-ADENOSYL-L-METHIONINE:CARBOXYL METHYLTRANSFERASE FAMILY PROTEIN"/>
    <property type="match status" value="1"/>
</dbReference>
<dbReference type="GO" id="GO:0046872">
    <property type="term" value="F:metal ion binding"/>
    <property type="evidence" value="ECO:0007669"/>
    <property type="project" value="UniProtKB-KW"/>
</dbReference>
<evidence type="ECO:0000313" key="3">
    <source>
        <dbReference type="EMBL" id="KAG0489352.1"/>
    </source>
</evidence>